<feature type="transmembrane region" description="Helical" evidence="1">
    <location>
        <begin position="54"/>
        <end position="75"/>
    </location>
</feature>
<keyword evidence="3" id="KW-1185">Reference proteome</keyword>
<organism evidence="2 3">
    <name type="scientific">Candidatus Electronema aureum</name>
    <dbReference type="NCBI Taxonomy" id="2005002"/>
    <lineage>
        <taxon>Bacteria</taxon>
        <taxon>Pseudomonadati</taxon>
        <taxon>Thermodesulfobacteriota</taxon>
        <taxon>Desulfobulbia</taxon>
        <taxon>Desulfobulbales</taxon>
        <taxon>Desulfobulbaceae</taxon>
        <taxon>Candidatus Electronema</taxon>
    </lineage>
</organism>
<name>A0A521G0F1_9BACT</name>
<keyword evidence="1" id="KW-0812">Transmembrane</keyword>
<evidence type="ECO:0000256" key="1">
    <source>
        <dbReference type="SAM" id="Phobius"/>
    </source>
</evidence>
<comment type="caution">
    <text evidence="2">The sequence shown here is derived from an EMBL/GenBank/DDBJ whole genome shotgun (WGS) entry which is preliminary data.</text>
</comment>
<sequence length="120" mass="13308">MVKLRITLHDSEADDEQLDRLALSLIRQLRDLEAIESLEREAGKAIDRSKGDPITVGGVILGIAVAAIPNLISLLQQWTVGNRTIKVEAPNGAKAEFTPDHRYSKEEIAELVRSLNRVKQ</sequence>
<proteinExistence type="predicted"/>
<dbReference type="Proteomes" id="UP000316238">
    <property type="component" value="Unassembled WGS sequence"/>
</dbReference>
<reference evidence="2" key="1">
    <citation type="submission" date="2017-07" db="EMBL/GenBank/DDBJ databases">
        <title>The cable genome - Insights into the physiology and evolution of filamentous bacteria capable of sulfide oxidation via long distance electron transfer.</title>
        <authorList>
            <person name="Thorup C."/>
            <person name="Bjerg J.T."/>
            <person name="Schreiber L."/>
            <person name="Nielsen L.P."/>
            <person name="Kjeldsen K.U."/>
            <person name="Boesen T."/>
            <person name="Boggild A."/>
            <person name="Meysman F."/>
            <person name="Geelhoed J."/>
            <person name="Schramm A."/>
        </authorList>
    </citation>
    <scope>NUCLEOTIDE SEQUENCE [LARGE SCALE GENOMIC DNA]</scope>
    <source>
        <strain evidence="2">GS</strain>
    </source>
</reference>
<accession>A0A521G0F1</accession>
<evidence type="ECO:0000313" key="2">
    <source>
        <dbReference type="EMBL" id="TAA74485.1"/>
    </source>
</evidence>
<keyword evidence="1" id="KW-1133">Transmembrane helix</keyword>
<keyword evidence="1" id="KW-0472">Membrane</keyword>
<dbReference type="EMBL" id="NQJD01000025">
    <property type="protein sequence ID" value="TAA74485.1"/>
    <property type="molecule type" value="Genomic_DNA"/>
</dbReference>
<gene>
    <name evidence="2" type="ORF">CDV28_12517</name>
</gene>
<dbReference type="AlphaFoldDB" id="A0A521G0F1"/>
<protein>
    <submittedName>
        <fullName evidence="2">Uncharacterized protein</fullName>
    </submittedName>
</protein>
<evidence type="ECO:0000313" key="3">
    <source>
        <dbReference type="Proteomes" id="UP000316238"/>
    </source>
</evidence>